<dbReference type="PANTHER" id="PTHR11439">
    <property type="entry name" value="GAG-POL-RELATED RETROTRANSPOSON"/>
    <property type="match status" value="1"/>
</dbReference>
<dbReference type="Pfam" id="PF13976">
    <property type="entry name" value="gag_pre-integrs"/>
    <property type="match status" value="1"/>
</dbReference>
<reference evidence="5" key="1">
    <citation type="journal article" date="2019" name="Sci. Rep.">
        <title>Draft genome of Tanacetum cinerariifolium, the natural source of mosquito coil.</title>
        <authorList>
            <person name="Yamashiro T."/>
            <person name="Shiraishi A."/>
            <person name="Satake H."/>
            <person name="Nakayama K."/>
        </authorList>
    </citation>
    <scope>NUCLEOTIDE SEQUENCE</scope>
</reference>
<dbReference type="Pfam" id="PF25597">
    <property type="entry name" value="SH3_retrovirus"/>
    <property type="match status" value="1"/>
</dbReference>
<dbReference type="PROSITE" id="PS50158">
    <property type="entry name" value="ZF_CCHC"/>
    <property type="match status" value="1"/>
</dbReference>
<feature type="region of interest" description="Disordered" evidence="3">
    <location>
        <begin position="1198"/>
        <end position="1233"/>
    </location>
</feature>
<dbReference type="InterPro" id="IPR043502">
    <property type="entry name" value="DNA/RNA_pol_sf"/>
</dbReference>
<feature type="coiled-coil region" evidence="2">
    <location>
        <begin position="148"/>
        <end position="175"/>
    </location>
</feature>
<dbReference type="SUPFAM" id="SSF56672">
    <property type="entry name" value="DNA/RNA polymerases"/>
    <property type="match status" value="1"/>
</dbReference>
<protein>
    <recommendedName>
        <fullName evidence="4">CCHC-type domain-containing protein</fullName>
    </recommendedName>
</protein>
<dbReference type="GO" id="GO:0008270">
    <property type="term" value="F:zinc ion binding"/>
    <property type="evidence" value="ECO:0007669"/>
    <property type="project" value="UniProtKB-KW"/>
</dbReference>
<evidence type="ECO:0000256" key="2">
    <source>
        <dbReference type="SAM" id="Coils"/>
    </source>
</evidence>
<proteinExistence type="predicted"/>
<dbReference type="InterPro" id="IPR013103">
    <property type="entry name" value="RVT_2"/>
</dbReference>
<accession>A0A6L2LUI2</accession>
<dbReference type="PANTHER" id="PTHR11439:SF509">
    <property type="entry name" value="RNA-DIRECTED DNA POLYMERASE"/>
    <property type="match status" value="1"/>
</dbReference>
<dbReference type="InterPro" id="IPR057670">
    <property type="entry name" value="SH3_retrovirus"/>
</dbReference>
<feature type="domain" description="CCHC-type" evidence="4">
    <location>
        <begin position="298"/>
        <end position="311"/>
    </location>
</feature>
<dbReference type="Pfam" id="PF07727">
    <property type="entry name" value="RVT_2"/>
    <property type="match status" value="1"/>
</dbReference>
<dbReference type="InterPro" id="IPR012337">
    <property type="entry name" value="RNaseH-like_sf"/>
</dbReference>
<evidence type="ECO:0000256" key="3">
    <source>
        <dbReference type="SAM" id="MobiDB-lite"/>
    </source>
</evidence>
<evidence type="ECO:0000256" key="1">
    <source>
        <dbReference type="PROSITE-ProRule" id="PRU00047"/>
    </source>
</evidence>
<dbReference type="InterPro" id="IPR025724">
    <property type="entry name" value="GAG-pre-integrase_dom"/>
</dbReference>
<keyword evidence="2" id="KW-0175">Coiled coil</keyword>
<feature type="region of interest" description="Disordered" evidence="3">
    <location>
        <begin position="189"/>
        <end position="215"/>
    </location>
</feature>
<dbReference type="SUPFAM" id="SSF57756">
    <property type="entry name" value="Retrovirus zinc finger-like domains"/>
    <property type="match status" value="1"/>
</dbReference>
<dbReference type="InterPro" id="IPR036875">
    <property type="entry name" value="Znf_CCHC_sf"/>
</dbReference>
<name>A0A6L2LUI2_TANCI</name>
<keyword evidence="1" id="KW-0862">Zinc</keyword>
<feature type="compositionally biased region" description="Polar residues" evidence="3">
    <location>
        <begin position="1198"/>
        <end position="1230"/>
    </location>
</feature>
<feature type="compositionally biased region" description="Polar residues" evidence="3">
    <location>
        <begin position="1137"/>
        <end position="1151"/>
    </location>
</feature>
<dbReference type="SMART" id="SM00343">
    <property type="entry name" value="ZnF_C2HC"/>
    <property type="match status" value="1"/>
</dbReference>
<dbReference type="Gene3D" id="4.10.60.10">
    <property type="entry name" value="Zinc finger, CCHC-type"/>
    <property type="match status" value="1"/>
</dbReference>
<dbReference type="EMBL" id="BKCJ010005202">
    <property type="protein sequence ID" value="GEU65451.1"/>
    <property type="molecule type" value="Genomic_DNA"/>
</dbReference>
<dbReference type="InterPro" id="IPR001878">
    <property type="entry name" value="Znf_CCHC"/>
</dbReference>
<feature type="region of interest" description="Disordered" evidence="3">
    <location>
        <begin position="805"/>
        <end position="833"/>
    </location>
</feature>
<feature type="compositionally biased region" description="Polar residues" evidence="3">
    <location>
        <begin position="189"/>
        <end position="213"/>
    </location>
</feature>
<comment type="caution">
    <text evidence="5">The sequence shown here is derived from an EMBL/GenBank/DDBJ whole genome shotgun (WGS) entry which is preliminary data.</text>
</comment>
<sequence>MKAILTKDKCLVSIGEREDEVTSDSKRDEMDGNDIANLHLALANGVLRKLYALLMTESTPVTKHVNNLNTLFSQITSLYCKIELQEHYLVFDDIAAAILEEENRRNNREGRQSSSRQMEALMATRGIPEWSRFMMIVNQQHKLDEVSYHKLFDILKQYQKEVNELRAKRLARNANPLALVATAQANQDPYYQTSKSQKSYAPSSKPSFLTRSHTTTRYKGKKIAKSITPLSELASEEDIDPKQAQRDKDMQKNLALIAKYFKRIYKPTNNNLRTSSNSRNKNVDTTPCPVVQRSGIQCFNCKEFGHFAKECSMPKRVKDSAYHKEKMLMCKQAEKGVPLYAEQYEWLADTDEKIDEQELEAHYSYMAKIQEVPTADSGTDSEPLEQVQNDTGYNVFANELQHSKQSKSIRNTCFVKTNDSNVIPDSPDMCDDDIQNDQNDVESDHERIALANLIANLKLDVNENKRIQKKLKKANTTLAQELKECKTILAKTSKTLGESNSVWDSCLVALQNKQTEFEKYKAFNDRTIDYDKLEQTVDNAWVKHTKDQFSTPTAQDMDILIKTCLMPLSLKTQNDSFIFVHELKQEMHADLKWLAELQCLYLHKVKECDCLVQKLSKQTESVSKEIHTELSRRFAKLEKHSISLELALQKYLKAQLQDKNISISKLKKHIEKCKEKYVETKFDKPSVVRQPNAQRILKPSVLGVNHKTNVSRPQHRSNQIKDKVVPNNSQVKLKKTQVEDHPRIPSISNNIKSVTACNDSLNSRTSNVNAVCATCGKCLVDSNHFACVTKMLNDVNARTKKPNVVPISTRKPKGHANKSVTTPHKKKVASKSTTQKPKSYYRMLYEKAPHDANLKLCNFVEKYLGTVRFGNDQFAPILGYGDLVQGNIMINRVYYVKGLNHNLLSVGQFCDAYLEVAFQKSTCFVRDLQGNDLLTGNRGFDLYTISLQESTSSTLLFLMAKDSPTQAWLWHRRLSHLNFDYINLISKKDVVIGLPKLKYIKDQLCSSCEDETPEVLKAFLTMIQRNLQALVITVRTDRGTKFLNKTVHAFFKEEGIQHQTLLLEHLNRTALSKDETVLWLRYGENLDKIKEKGDPCILVGYSTQSKGYRVYNKRTRLIVESIHIRFDEIKEMSKTSVANDTSGLVPQQQKASDYENSDSVPQLQNVSSSVVAHVPSQHELDFLFGPLYDEFFTTDTSSVKKSFSPTNNSNQQDTQPTTNIQPTSEPSTPTYVHVEKNNDNQAEEHLQDDEFTNLFCTSVQEVAESSSHNIGNSNVHTFNQPQVSEYRWTKDHPLEQVRENPSKPVQTRRQLATDPEMCMFALTVSTAEPKNIKEAMADSAWIEAMQEELHQFDRLQNEDQTVIRNKARLIAKGYAQEEGIDFEESFAPVACLEAVRIFISYAAHKSFLIYQMYVKTTFLNGPLKEDVYVAQLEGFIDPDHPEKVYRLRKALYGLKQAPRAWYDELSKFLTSKGFTKGLQIHQSPRVIFINQAKYALEILHKHGMEKGQSIGTPMATKPKLDTDLSGNPVDQTDYRSKIGSLMYLTSSRPDIMQAVCYCARYQSRPNEKYLKEVKRIFRYLRGTINMGLWYPKCSRFGLTAFSDADHAGCIDTRKSTSGRIQFLGDKNEYHLADMLTKALPKDRFKYLVRRIGMRCLTPAELEVLAKESA</sequence>
<dbReference type="SUPFAM" id="SSF53098">
    <property type="entry name" value="Ribonuclease H-like"/>
    <property type="match status" value="1"/>
</dbReference>
<gene>
    <name evidence="5" type="ORF">Tci_037429</name>
</gene>
<dbReference type="Pfam" id="PF00098">
    <property type="entry name" value="zf-CCHC"/>
    <property type="match status" value="1"/>
</dbReference>
<evidence type="ECO:0000259" key="4">
    <source>
        <dbReference type="PROSITE" id="PS50158"/>
    </source>
</evidence>
<organism evidence="5">
    <name type="scientific">Tanacetum cinerariifolium</name>
    <name type="common">Dalmatian daisy</name>
    <name type="synonym">Chrysanthemum cinerariifolium</name>
    <dbReference type="NCBI Taxonomy" id="118510"/>
    <lineage>
        <taxon>Eukaryota</taxon>
        <taxon>Viridiplantae</taxon>
        <taxon>Streptophyta</taxon>
        <taxon>Embryophyta</taxon>
        <taxon>Tracheophyta</taxon>
        <taxon>Spermatophyta</taxon>
        <taxon>Magnoliopsida</taxon>
        <taxon>eudicotyledons</taxon>
        <taxon>Gunneridae</taxon>
        <taxon>Pentapetalae</taxon>
        <taxon>asterids</taxon>
        <taxon>campanulids</taxon>
        <taxon>Asterales</taxon>
        <taxon>Asteraceae</taxon>
        <taxon>Asteroideae</taxon>
        <taxon>Anthemideae</taxon>
        <taxon>Anthemidinae</taxon>
        <taxon>Tanacetum</taxon>
    </lineage>
</organism>
<keyword evidence="1" id="KW-0863">Zinc-finger</keyword>
<feature type="region of interest" description="Disordered" evidence="3">
    <location>
        <begin position="1137"/>
        <end position="1161"/>
    </location>
</feature>
<evidence type="ECO:0000313" key="5">
    <source>
        <dbReference type="EMBL" id="GEU65451.1"/>
    </source>
</evidence>
<dbReference type="GO" id="GO:0003676">
    <property type="term" value="F:nucleic acid binding"/>
    <property type="evidence" value="ECO:0007669"/>
    <property type="project" value="InterPro"/>
</dbReference>
<keyword evidence="1" id="KW-0479">Metal-binding</keyword>